<sequence>MERNSDNLFILRAQAKITETEKMLKWVVRHIDDVATLDFADSEFNSLISNAIRNLDTIRSIILRHEEPINLQVEAIKLYDHIHSAKGYLERVKMEEDPERYWQRRCGSLDEMLSGVSQRLNQSKREGAIFDNSDERLKPLKARKLGTLEVYLVTYLRQRTGHTGPSLTVFCTSSSRYSVYMVCSYRCL</sequence>
<evidence type="ECO:0000313" key="2">
    <source>
        <dbReference type="Proteomes" id="UP000030672"/>
    </source>
</evidence>
<dbReference type="GeneID" id="63918835"/>
<dbReference type="Proteomes" id="UP000030672">
    <property type="component" value="Unassembled WGS sequence"/>
</dbReference>
<accession>A0A074VFU4</accession>
<dbReference type="HOGENOM" id="CLU_1440773_0_0_1"/>
<gene>
    <name evidence="1" type="ORF">M437DRAFT_70471</name>
</gene>
<evidence type="ECO:0000313" key="1">
    <source>
        <dbReference type="EMBL" id="KEQ57864.1"/>
    </source>
</evidence>
<organism evidence="1 2">
    <name type="scientific">Aureobasidium melanogenum (strain CBS 110374)</name>
    <name type="common">Aureobasidium pullulans var. melanogenum</name>
    <dbReference type="NCBI Taxonomy" id="1043003"/>
    <lineage>
        <taxon>Eukaryota</taxon>
        <taxon>Fungi</taxon>
        <taxon>Dikarya</taxon>
        <taxon>Ascomycota</taxon>
        <taxon>Pezizomycotina</taxon>
        <taxon>Dothideomycetes</taxon>
        <taxon>Dothideomycetidae</taxon>
        <taxon>Dothideales</taxon>
        <taxon>Saccotheciaceae</taxon>
        <taxon>Aureobasidium</taxon>
    </lineage>
</organism>
<proteinExistence type="predicted"/>
<dbReference type="RefSeq" id="XP_040874888.1">
    <property type="nucleotide sequence ID" value="XM_041025462.1"/>
</dbReference>
<keyword evidence="2" id="KW-1185">Reference proteome</keyword>
<dbReference type="AlphaFoldDB" id="A0A074VFU4"/>
<protein>
    <submittedName>
        <fullName evidence="1">Uncharacterized protein</fullName>
    </submittedName>
</protein>
<reference evidence="1 2" key="1">
    <citation type="journal article" date="2014" name="BMC Genomics">
        <title>Genome sequencing of four Aureobasidium pullulans varieties: biotechnological potential, stress tolerance, and description of new species.</title>
        <authorList>
            <person name="Gostin Ar C."/>
            <person name="Ohm R.A."/>
            <person name="Kogej T."/>
            <person name="Sonjak S."/>
            <person name="Turk M."/>
            <person name="Zajc J."/>
            <person name="Zalar P."/>
            <person name="Grube M."/>
            <person name="Sun H."/>
            <person name="Han J."/>
            <person name="Sharma A."/>
            <person name="Chiniquy J."/>
            <person name="Ngan C.Y."/>
            <person name="Lipzen A."/>
            <person name="Barry K."/>
            <person name="Grigoriev I.V."/>
            <person name="Gunde-Cimerman N."/>
        </authorList>
    </citation>
    <scope>NUCLEOTIDE SEQUENCE [LARGE SCALE GENOMIC DNA]</scope>
    <source>
        <strain evidence="1 2">CBS 110374</strain>
    </source>
</reference>
<dbReference type="EMBL" id="KL584867">
    <property type="protein sequence ID" value="KEQ57864.1"/>
    <property type="molecule type" value="Genomic_DNA"/>
</dbReference>
<name>A0A074VFU4_AURM1</name>